<dbReference type="OrthoDB" id="9757559at2"/>
<comment type="cofactor">
    <cofactor evidence="1">
        <name>pantetheine 4'-phosphate</name>
        <dbReference type="ChEBI" id="CHEBI:47942"/>
    </cofactor>
</comment>
<dbReference type="GO" id="GO:0031177">
    <property type="term" value="F:phosphopantetheine binding"/>
    <property type="evidence" value="ECO:0007669"/>
    <property type="project" value="InterPro"/>
</dbReference>
<evidence type="ECO:0000259" key="7">
    <source>
        <dbReference type="PROSITE" id="PS50075"/>
    </source>
</evidence>
<feature type="domain" description="Carrier" evidence="7">
    <location>
        <begin position="3562"/>
        <end position="3637"/>
    </location>
</feature>
<dbReference type="SUPFAM" id="SSF56801">
    <property type="entry name" value="Acetyl-CoA synthetase-like"/>
    <property type="match status" value="4"/>
</dbReference>
<dbReference type="CDD" id="cd19543">
    <property type="entry name" value="DCL_NRPS"/>
    <property type="match status" value="1"/>
</dbReference>
<dbReference type="FunFam" id="3.40.50.12780:FF:000012">
    <property type="entry name" value="Non-ribosomal peptide synthetase"/>
    <property type="match status" value="2"/>
</dbReference>
<dbReference type="PANTHER" id="PTHR45398:SF1">
    <property type="entry name" value="ENZYME, PUTATIVE (JCVI)-RELATED"/>
    <property type="match status" value="1"/>
</dbReference>
<dbReference type="PROSITE" id="PS00455">
    <property type="entry name" value="AMP_BINDING"/>
    <property type="match status" value="4"/>
</dbReference>
<dbReference type="Pfam" id="PF00975">
    <property type="entry name" value="Thioesterase"/>
    <property type="match status" value="1"/>
</dbReference>
<dbReference type="InterPro" id="IPR020802">
    <property type="entry name" value="TesA-like"/>
</dbReference>
<dbReference type="CDD" id="cd17646">
    <property type="entry name" value="A_NRPS_AB3403-like"/>
    <property type="match status" value="2"/>
</dbReference>
<dbReference type="FunFam" id="3.40.50.980:FF:000001">
    <property type="entry name" value="Non-ribosomal peptide synthetase"/>
    <property type="match status" value="4"/>
</dbReference>
<dbReference type="CDD" id="cd17649">
    <property type="entry name" value="A_NRPS_PvdJ-like"/>
    <property type="match status" value="2"/>
</dbReference>
<dbReference type="GO" id="GO:0044550">
    <property type="term" value="P:secondary metabolite biosynthetic process"/>
    <property type="evidence" value="ECO:0007669"/>
    <property type="project" value="UniProtKB-ARBA"/>
</dbReference>
<gene>
    <name evidence="8" type="ORF">LT42_01480</name>
</gene>
<evidence type="ECO:0000256" key="1">
    <source>
        <dbReference type="ARBA" id="ARBA00001957"/>
    </source>
</evidence>
<dbReference type="Pfam" id="PF00501">
    <property type="entry name" value="AMP-binding"/>
    <property type="match status" value="4"/>
</dbReference>
<evidence type="ECO:0000256" key="6">
    <source>
        <dbReference type="SAM" id="MobiDB-lite"/>
    </source>
</evidence>
<dbReference type="FunFam" id="1.10.1200.10:FF:000005">
    <property type="entry name" value="Nonribosomal peptide synthetase 1"/>
    <property type="match status" value="4"/>
</dbReference>
<proteinExistence type="inferred from homology"/>
<dbReference type="InterPro" id="IPR009081">
    <property type="entry name" value="PP-bd_ACP"/>
</dbReference>
<dbReference type="PROSITE" id="PS00012">
    <property type="entry name" value="PHOSPHOPANTETHEINE"/>
    <property type="match status" value="4"/>
</dbReference>
<dbReference type="Gene3D" id="3.40.50.1820">
    <property type="entry name" value="alpha/beta hydrolase"/>
    <property type="match status" value="1"/>
</dbReference>
<dbReference type="FunFam" id="3.30.559.30:FF:000001">
    <property type="entry name" value="Non-ribosomal peptide synthetase"/>
    <property type="match status" value="1"/>
</dbReference>
<dbReference type="InterPro" id="IPR029058">
    <property type="entry name" value="AB_hydrolase_fold"/>
</dbReference>
<dbReference type="InterPro" id="IPR010071">
    <property type="entry name" value="AA_adenyl_dom"/>
</dbReference>
<dbReference type="InterPro" id="IPR010060">
    <property type="entry name" value="NRPS_synth"/>
</dbReference>
<dbReference type="NCBIfam" id="NF004282">
    <property type="entry name" value="PRK05691.1"/>
    <property type="match status" value="6"/>
</dbReference>
<reference evidence="8 9" key="1">
    <citation type="submission" date="2014-09" db="EMBL/GenBank/DDBJ databases">
        <title>Genome sequence of Pseudomonas lutea strain DSM 17257T.</title>
        <authorList>
            <person name="Kwak Y."/>
            <person name="Shin J.-H."/>
        </authorList>
    </citation>
    <scope>NUCLEOTIDE SEQUENCE [LARGE SCALE GENOMIC DNA]</scope>
    <source>
        <strain evidence="8 9">DSM 17257</strain>
    </source>
</reference>
<dbReference type="SUPFAM" id="SSF52777">
    <property type="entry name" value="CoA-dependent acyltransferases"/>
    <property type="match status" value="12"/>
</dbReference>
<keyword evidence="4" id="KW-0597">Phosphoprotein</keyword>
<evidence type="ECO:0000256" key="5">
    <source>
        <dbReference type="ARBA" id="ARBA00022598"/>
    </source>
</evidence>
<evidence type="ECO:0000313" key="8">
    <source>
        <dbReference type="EMBL" id="KGF64684.1"/>
    </source>
</evidence>
<dbReference type="InterPro" id="IPR000873">
    <property type="entry name" value="AMP-dep_synth/lig_dom"/>
</dbReference>
<dbReference type="InterPro" id="IPR045851">
    <property type="entry name" value="AMP-bd_C_sf"/>
</dbReference>
<dbReference type="NCBIfam" id="TIGR01733">
    <property type="entry name" value="AA-adenyl-dom"/>
    <property type="match status" value="4"/>
</dbReference>
<dbReference type="Gene3D" id="3.30.559.30">
    <property type="entry name" value="Nonribosomal peptide synthetase, condensation domain"/>
    <property type="match status" value="6"/>
</dbReference>
<dbReference type="InterPro" id="IPR023213">
    <property type="entry name" value="CAT-like_dom_sf"/>
</dbReference>
<dbReference type="SMART" id="SM00824">
    <property type="entry name" value="PKS_TE"/>
    <property type="match status" value="1"/>
</dbReference>
<dbReference type="SMART" id="SM00823">
    <property type="entry name" value="PKS_PP"/>
    <property type="match status" value="4"/>
</dbReference>
<dbReference type="Gene3D" id="3.30.559.10">
    <property type="entry name" value="Chloramphenicol acetyltransferase-like domain"/>
    <property type="match status" value="6"/>
</dbReference>
<dbReference type="InterPro" id="IPR006162">
    <property type="entry name" value="Ppantetheine_attach_site"/>
</dbReference>
<feature type="domain" description="Carrier" evidence="7">
    <location>
        <begin position="2511"/>
        <end position="2586"/>
    </location>
</feature>
<evidence type="ECO:0000313" key="9">
    <source>
        <dbReference type="Proteomes" id="UP000029719"/>
    </source>
</evidence>
<dbReference type="CDD" id="cd19531">
    <property type="entry name" value="LCL_NRPS-like"/>
    <property type="match status" value="3"/>
</dbReference>
<dbReference type="InterPro" id="IPR020806">
    <property type="entry name" value="PKS_PP-bd"/>
</dbReference>
<keyword evidence="3" id="KW-0596">Phosphopantetheine</keyword>
<accession>A0A9X0EF72</accession>
<dbReference type="NCBIfam" id="TIGR01720">
    <property type="entry name" value="NRPS-para261"/>
    <property type="match status" value="2"/>
</dbReference>
<dbReference type="Pfam" id="PF13193">
    <property type="entry name" value="AMP-binding_C"/>
    <property type="match status" value="4"/>
</dbReference>
<dbReference type="PROSITE" id="PS50075">
    <property type="entry name" value="CARRIER"/>
    <property type="match status" value="4"/>
</dbReference>
<evidence type="ECO:0000256" key="4">
    <source>
        <dbReference type="ARBA" id="ARBA00022553"/>
    </source>
</evidence>
<dbReference type="EMBL" id="JRMB01000001">
    <property type="protein sequence ID" value="KGF64684.1"/>
    <property type="molecule type" value="Genomic_DNA"/>
</dbReference>
<dbReference type="PANTHER" id="PTHR45398">
    <property type="match status" value="1"/>
</dbReference>
<dbReference type="InterPro" id="IPR036736">
    <property type="entry name" value="ACP-like_sf"/>
</dbReference>
<protein>
    <submittedName>
        <fullName evidence="8">Peptide synthase</fullName>
    </submittedName>
</protein>
<sequence length="5420" mass="599910">MASHSKLLALATRFLSLSSAQRRVFLSKLREQGLDASSLPIPAGVAGERSAASFAQQRLWFLEQLEPGNATYHLPGALRLNGQLDVTAAQSAFARVAERHASLRTVFATSEDGTPEQVIQAIQPLPFEVLQADDEAGAQTLADDFARRPFDLAQGPLWRIALVERATDDHLLLVCLHHIIADGWSIQVLLLDFVEAYRAAVEGPDHQHADLAPLPLTYADAALWQRACLDAGEGDRQLEYWRQQLGDEPPVLELPADRPRPARQSFRGARLPFRFPAALSARMRELARQRGVTLFTVILAAYQVLLQRMSGQSDLRIGVPIAGRQRAETEGLIGFFVNTQILRGDVQPDAGFNQVIDGVRQASQSAQAHQDLPFEQLVDALAPERSLSHNPLFQVLYNHQQRQDQALQLMPGLSATLMPLDNGSAQFDLALHTWENAAGELAGNWNYATDLFNHASIERLHGRFEQLCADLLERPDAAIGDFELLDAEDRAQLTAANDTAQYWAESEPFVHRHFERLAQLHPEREALRFGDEVLSYRSLDQRANQLAHHLREQGVGQESLVGVAALRSVEMVVALYAVLKAGAAYVPLDPEYPADRLRYMLEDAGIGLLLSHDPVIGDLPVVEGLRVLNLENLALAGYPVTAPAVELHPEQLAYMIYTSGSTGKPKGAGNTHAALFNRLAWMQGAYGLDQSDAVLQKTPFSFDVSVWEFFWPLMAGARLVVAQPGDHRDPLLLKSLIEQQQITTLHFVPSMLAAFMAQDDLGGCASLRRIVCSGEALPADLARDTLQRLPNAGLYNLYGPTEAAIDVTHWTCRNEPGASVPIGAPIANLQIHILDTRLNPQPIGVPGELYIGGAGLARGYHLRPSLTAERFVASPFGGGERLYRTGDLARWRADGVVEYLGRLDHQIKLRGLRVEIGEIESALLDHPAVREAVVVARELATGMQLVGYLVADEFDEEHLREQLKKRLPDYMVPAHFVTLNSLPLSANGKLDRKALPDPHIQQRAFEAPLPGVEAQLALLWQDLLGVLQIGRQDNFFALGGDSILSLQIISRARKLGIVLSPRQMFERQTIAELAQVAQVVSQDAAAVERIELNRDIPLTPIQHWFFQQPMKNRSHWNQSLLLKPSEALELPALNHALHALLNHHDALRMRFVQQDDGQWQQRYRACFCAEGHSSGEQARDGLIWLRNSGLNELTAACDEAQASLDLRDGPLLRAVHFTLAEGGERLLLVIHHLVVDGVSWRVLLEDLQNAYAQARAGLTIDLGGKPLSFQRWSNRLLDYAYSDAVLAEAPYWYGLPSAPALPCANPLGEARQANVRQLHLSLDAGRTERLINEAPPAYRTHINDLLLTALARAMKRWSGEAQALIALEGHGREDLFDGVDPARTVGWFTSLYPVSLQAHDDLDAALKHTKETLRAVPNGGLGYGLLRHLRGEALPALDGCVLFNYMGRLQDSSGIFRLAEEGSGAQRAADAPLNGELSLDAQVRDGRFSLTCSYSAERHEAASVQRLLDAYAEALDEVSEHCRRHSAVTPSDFPTLGLTQAQLDALPVAPRDIEQLYPLTPMQQGLLFHSELSGSEVADPDSARDLYINQVALDIEHLPVARFTTAWAAAVQRHPILRAAFLRVPGSEQPLQVIRRDAVLAVKELDLRHGDQAMADVLAAERETPFDLHNAPLMRVLLVRQSETLWKLIWTFHHILLDGWSSAALLGEVIEAALSDASPQPAGHYADYVSWLQSRDAEHSAAFWRTHLAGFEQPTMMAAALTAPVSDNGAPLPAQVRVTSMDLDSALLNSTARRQRVTVNTLIQAVWVLLLQRYTGQQRVAFGATVSGRSAQVPGIERMLGLFINTLPLVQAPQAQQKVGDWLNDLQAHNLELREHEHTPLFEAQRYAGHAGRDLFDSLLVFENYPVDSVLRDKQANGVNLGSVELSDKTHYPLSLAVVAGERAHVHVNYHSNVFSAEQIERLCGHFQTLLDGICRFPEARIGELSMLTDGDLQQMHAWNTRPFSPYVNRPIHELIAEHARIRPDAIALVHGKQRLSFAEFDRRANQLAHALRTHGIGTEVRVAIAMERGIDLWVAFFAVLKSGGAYIPLDPDYPTERLRYMLEDGGVKLLISHDAAQDRVPVGDLPLLNLDTLDCSSEPVTAPDVVIHPQQLAYLIYTSGSTGKPKGAAIAHADISMHIQTIGERYRFTPEDRKFHFLSISFDGAHEGWMMPLCCGARVVLRDQELWSVEQTYDTLIREGITVASFPPSYLRQLSDWAGVQGKGPGVKTYCFAGEAFSREMLHDVIRNLQPLWIINGYGPTETVVTPTLWLASAGTADFTTAYAPIGDLVGDRQGYVMDADLNPLPQGIAGELYLGGAVARGYLDRPGATAERFLPHPFRAGERIYRSGDRVRLNSEGLLEYLGRIDHQIKIRGFRIEAGEIEAALKGCDGVREALVIVRDGVNGKVLLGYVGGNGLAEDSLKQQLKNTLPEYMVPAHIVVMERLPQLPNGKLDRNALPDPKVMSGDYQAPQNGLEQLLAALWQPLLGLDAVGRNDHFFELGGHSLLAMQLISRLRHEHQLSVPLRALFDAPRLSDFARRIAQLTPAEQPAAQLELVARHQDRAVQSFSQQRLWFLDQLQPGGHTYNLPGAVRLRGELNEAALQAAFDGLAGRHHVLRTRFLAIEGVPMQQVEPAARVAIERLDIRHEADSDAAFNTLAQVFVRRPFDLSCSPVWRLALVRTAPDEQRLLLCLHHMISDGWSVRVLLQEFSELYRAAAENRAPQLAPLPVQYTDFAVWQRDWLAAGEGERQLAYWREQLGDQHPVLELPTDRPRPAQQSYRGDRLLFTFNAALNQRLRGFAREQGVTPFMVMLSAYQVLLHRLSGQNDVRVGVPIAGRSRLEVEGLIGFFVSTQVLLANVSPGLSYRQVLEQTTACSLDAQAHQDLPFEQLVEALQPERSLSHNPLFQVAYDHQQRDFDVLSGLPGLHAEVLPLDDGSSQFDLALNTHEDADGTLGGSWTYATDLFDHASIERLHARFKQLLAQLLSAPDVAIGDVELLDTEDRAQLAAVNDSARNWAESEPFVHRHFERLAQLHPEREALRFGDEVLSYRELDQRANQLAHRLREQGVGRESLVGVAALRSVEMVVALYGVLKAGAAYVPLDPEYPADRLRYMLEDAGIGLLLSHDAVIDGLPAVEGLRVLNLDHLALTDYPLSAPKVELHPEQLAYMIYTSGSTGKPKGAGNTHAALFNRLAWMQAAYRLDQSDAVLQKTPFSFDVSVWEFFWPLMVGARLVVAQPGDHRDPRVLKALIEQQQITTLHFVPSMLAAFMAQDDLSGCASLKRIVCSGEALPADLARDTLRRLPNAGLFNLYGPTEAAIDVTHWTCVDEPGASVPIGAPVSNLQIHILDSRLNPQPIGVPGELYIGGAGLARGYHLRPGLTAERFVASPFGSGERLYRTGDLARWRADGVVEYLGRLDHQIKLRGLRVEIGEIESALLDHPAVREAVVIARELATGMQLVGYLVADELDEEHLREQLKKRLPDYMVPAHFVTLDSLPLSANGKLDRKALPDPHIQQRAFEAPLPGVEAQLALLWQDLLGVPQVGRQDNFFALGGHSLLGIQLVAQVRRDLQLEMPLRALFDAPRLADLARYLSTRAVATSMPALRPRIDREFAPQSFAQQRLWFLAQLEPDSVAYNLPCVLELRGALKLDALQQTFDALAARHESLRTCFRPASTQRGDALPQQRILPVSHVPVVRHDLRNEADPQQAFEALAQGFMNQPFDLDAERAPWRVAVVRLDEEEWRLLLCMHHIISDGWSVQVMLEDFAALYRGFAQGSDVQPAQLQLAKISVQYADYAAWQREHLSGAERERQLNWWREALGDEQPVLELPADRSRPAERDGKGGRHAFVLPQDLAEAVRETARTHDATLFMVFLASFDTLLYRLSGQRDLRIGVPVAGRAEVQTQRLIGFFVNTLVLRAQVSGEQPFTGLLAQVKDNLLGAHAHQDLPFEQLVEALQPARSLSVNPLFQVSYNHQQQPDMSLLQFDGLRCEARQWDIKGTQFDLVLGTFEHGDGRISGYLDYATDLFDAATVARLHEQWVTLLRGICARPQTAIGDLPLLGESDLAALDQWNTPPFSPYVNRPIHELIAEHARIRPQAIALVHGEQRLTFAEFDRRANQLAHALRGRGIGTEVRVAIAMERGVDLWVAFFAVLKSGGAYIPLDPDYPTERLRYMLEDGGVKLLISHDAALNRVPVGDVPLLNLDTLDCSSEPVTAPDVVIHPQQLAYLIYTSGSTGKPKGAAIAHADISMHIQTIGERYRFTPEDRKFHFLSISFDGAHEGWMMPLCYGARVVLRDQELWSVEQTYDTLIREGITVASFPPSYLRQLSDWAGVRGKGPGVKTYCFAGEAFSREMLHDVIRNLQPLWIINGYGPTETVVTPTLWLASAETADFTTAYAPIGDLVGDRQGYVMDADLNPLPQGIAGELYLGGAVARGYLDRPGATAERFLPHPFRAGERIYRSGDRVRLNSEGLLEYLGRIDHQIKIRGFRIEAGEIEAALKGCDGVREALVIVRDGVNGKILLGYVGGNGNGLAEDSLKQQLKTTLPEYMVPAHIIVMERLPQLPNGKLDRNALPDPQLSTQAFEAPQGEREVQLAKVWQQLLGVEQPGRRDSFFELGGDSIQSLAVITRLRQVGLKLLPKDVFSHPRLMDLALRLTAIDASAIPLTEETPSGPVPLTPIQAHFFEQPMANRAHFNQALLLDVRRPLEGELMRQAVQALLTHHDALNLSFHAQDGRWQQTHRQTPAADGLWLRDVADDRAMTALCEQAQRSLDLHDGPLLRVVLAQTAQGQKLLLVAHHLVVDGVSWRVLLEDLARAYTQLAAGNAVDLGPKSSSYQRWARHLVDAAQGAERQAQVGLWLDQVGTVASVWPVDHPEGRATQQDLAQCELLLDTGLTRRLLREAPAALGARTDEILLAVLADALKGWTGQNDNLIALEGHGREALADGLDVGRTVGWFTSLFPLRVRAANDIRQTLVGVRDSLRGLPDKGVGFGLLRYLGSDSARQALAALPEPKVVFNYLGQFDQDLGDGRFTPSKVSAGTLVDPATPLNRELEINGQVFAGQLGLTFRFSGQRYQRQTIERLQAAYHQVLIALLDSLPAAQPATTQSHAASGEGVGNAGSRRQGIRHEGAPNPLLRLSSGASDKPAVFCVHPVSGTLVGYYALARRLSAQWDVWGVQNRQVLDGEWRDSSIEQMARDYVKALLEQQPSGTYRLIGWSMGGTLVLEMARLLTRLGKRVEFVGLIDGYVPGAGQPRPAMPESLAPETSALDADDGGLEADAHWQQLLGVERHMRQLANQCHKIHALSVPVYAWWAERSPENNDNAPALLEQGMGVRLQVSAWIDADHLSIVRDQQFITQLAEALVQVSERPHSHDFQEHEHA</sequence>
<dbReference type="GO" id="GO:0043041">
    <property type="term" value="P:amino acid activation for nonribosomal peptide biosynthetic process"/>
    <property type="evidence" value="ECO:0007669"/>
    <property type="project" value="UniProtKB-ARBA"/>
</dbReference>
<feature type="domain" description="Carrier" evidence="7">
    <location>
        <begin position="1007"/>
        <end position="1081"/>
    </location>
</feature>
<evidence type="ECO:0000256" key="2">
    <source>
        <dbReference type="ARBA" id="ARBA00006432"/>
    </source>
</evidence>
<dbReference type="Gene3D" id="1.10.1200.10">
    <property type="entry name" value="ACP-like"/>
    <property type="match status" value="4"/>
</dbReference>
<comment type="similarity">
    <text evidence="2">Belongs to the ATP-dependent AMP-binding enzyme family.</text>
</comment>
<dbReference type="Gene3D" id="2.30.38.10">
    <property type="entry name" value="Luciferase, Domain 3"/>
    <property type="match status" value="4"/>
</dbReference>
<dbReference type="Proteomes" id="UP000029719">
    <property type="component" value="Unassembled WGS sequence"/>
</dbReference>
<dbReference type="Gene3D" id="3.40.50.980">
    <property type="match status" value="8"/>
</dbReference>
<dbReference type="Pfam" id="PF00550">
    <property type="entry name" value="PP-binding"/>
    <property type="match status" value="4"/>
</dbReference>
<dbReference type="GO" id="GO:0016874">
    <property type="term" value="F:ligase activity"/>
    <property type="evidence" value="ECO:0007669"/>
    <property type="project" value="UniProtKB-KW"/>
</dbReference>
<dbReference type="SUPFAM" id="SSF47336">
    <property type="entry name" value="ACP-like"/>
    <property type="match status" value="4"/>
</dbReference>
<dbReference type="SUPFAM" id="SSF53474">
    <property type="entry name" value="alpha/beta-Hydrolases"/>
    <property type="match status" value="1"/>
</dbReference>
<dbReference type="NCBIfam" id="NF003417">
    <property type="entry name" value="PRK04813.1"/>
    <property type="match status" value="4"/>
</dbReference>
<dbReference type="CDD" id="cd19534">
    <property type="entry name" value="E_NRPS"/>
    <property type="match status" value="2"/>
</dbReference>
<name>A0A9X0EF72_9PSED</name>
<keyword evidence="5" id="KW-0436">Ligase</keyword>
<dbReference type="InterPro" id="IPR025110">
    <property type="entry name" value="AMP-bd_C"/>
</dbReference>
<dbReference type="Pfam" id="PF00668">
    <property type="entry name" value="Condensation"/>
    <property type="match status" value="6"/>
</dbReference>
<dbReference type="FunFam" id="3.40.50.980:FF:000002">
    <property type="entry name" value="Enterobactin synthetase component F"/>
    <property type="match status" value="2"/>
</dbReference>
<comment type="caution">
    <text evidence="8">The sequence shown here is derived from an EMBL/GenBank/DDBJ whole genome shotgun (WGS) entry which is preliminary data.</text>
</comment>
<dbReference type="InterPro" id="IPR001242">
    <property type="entry name" value="Condensation_dom"/>
</dbReference>
<dbReference type="InterPro" id="IPR020845">
    <property type="entry name" value="AMP-binding_CS"/>
</dbReference>
<dbReference type="Gene3D" id="3.30.300.30">
    <property type="match status" value="4"/>
</dbReference>
<dbReference type="FunFam" id="2.30.38.10:FF:000001">
    <property type="entry name" value="Non-ribosomal peptide synthetase PvdI"/>
    <property type="match status" value="2"/>
</dbReference>
<organism evidence="8 9">
    <name type="scientific">Pseudomonas lutea</name>
    <dbReference type="NCBI Taxonomy" id="243924"/>
    <lineage>
        <taxon>Bacteria</taxon>
        <taxon>Pseudomonadati</taxon>
        <taxon>Pseudomonadota</taxon>
        <taxon>Gammaproteobacteria</taxon>
        <taxon>Pseudomonadales</taxon>
        <taxon>Pseudomonadaceae</taxon>
        <taxon>Pseudomonas</taxon>
    </lineage>
</organism>
<dbReference type="FunFam" id="3.30.300.30:FF:000010">
    <property type="entry name" value="Enterobactin synthetase component F"/>
    <property type="match status" value="4"/>
</dbReference>
<dbReference type="InterPro" id="IPR001031">
    <property type="entry name" value="Thioesterase"/>
</dbReference>
<feature type="region of interest" description="Disordered" evidence="6">
    <location>
        <begin position="5143"/>
        <end position="5176"/>
    </location>
</feature>
<evidence type="ECO:0000256" key="3">
    <source>
        <dbReference type="ARBA" id="ARBA00022450"/>
    </source>
</evidence>
<feature type="domain" description="Carrier" evidence="7">
    <location>
        <begin position="4625"/>
        <end position="4699"/>
    </location>
</feature>